<evidence type="ECO:0000256" key="2">
    <source>
        <dbReference type="ARBA" id="ARBA00010337"/>
    </source>
</evidence>
<evidence type="ECO:0000256" key="7">
    <source>
        <dbReference type="SAM" id="SignalP"/>
    </source>
</evidence>
<dbReference type="GO" id="GO:0005816">
    <property type="term" value="C:spindle pole body"/>
    <property type="evidence" value="ECO:0007669"/>
    <property type="project" value="UniProtKB-ARBA"/>
</dbReference>
<keyword evidence="3" id="KW-0963">Cytoplasm</keyword>
<dbReference type="InterPro" id="IPR007259">
    <property type="entry name" value="GCP"/>
</dbReference>
<evidence type="ECO:0000259" key="8">
    <source>
        <dbReference type="Pfam" id="PF04130"/>
    </source>
</evidence>
<protein>
    <submittedName>
        <fullName evidence="10">Gamma-tubulin complex component 5</fullName>
    </submittedName>
</protein>
<dbReference type="PANTHER" id="PTHR19302">
    <property type="entry name" value="GAMMA TUBULIN COMPLEX PROTEIN"/>
    <property type="match status" value="1"/>
</dbReference>
<dbReference type="STRING" id="5627.A0A1C7M609"/>
<sequence length="1180" mass="131730">MAAVVKLFVNCNLILVLALQELTAYPIYNHPNPSGIRNAPSSSASSVRPSSSASSVQPSSSASLHPSASAPTRSSSRTSTRPASSASIRPSSSASTRPPSSASSVRPAPSASRPASRATQRPISRFSQRPSTRQSLRLLPFYQELVTQVTGLTAESDQENFRTAVDFVSRNLDQTARPSGSTDFATVDKHVRGHAQKARINSYDTLATALETSYKKLKNQSQNCGDLDAEIQLSRLPDHLQLLMLLSLPPVQSTLDFAEKYLDGVKNPSKMPSILTWKDILADEPFEGQHWEGAYGLPPGSTVENWDSHSEGSTPSLSPWDDSDDLDDSRSSSELLDDVSEPPQIFNRVDIIPTVMNNRPTNIYQHRKDVEDLYARQYWRADWHPDVPNDRSFNIGDPSTLGPSFHQALAERTTLKIHDPAKERYIYEHDAVREILMALQGRRNIMLSWVHHGPHAFSFVQPSSSPRLLHLTSGAQTSILMSFAKMATTLEHLRKFVIAIFAKTSQAMPATESKPAHLASLSRRSTRTLEAFSDAVDSQLRGFDKWCAAKEEEICLAQGGIGPPLVVSLLSLEKALRDTFSATFNVLLEVLRDVIQRAQRSPDPIIDIWTLPDLPTRISPPALTALLLDSLLDAVQSNISIGDVVTSSALMNVFSETAEPVWSMIGQWMKDGMPVRDVIVQNAARQEALDDEFFIEDNEVAMLDPDFWAEGFTLRNGQADEQENRPTSVPVFLAHIAELVLGTGKVIGLLRALGIPALFDREEEQQWLADWRSFKHSSIRFFVQVLVIIFRTASPSFKDNRSCLAHEILTKVLVEDCDLWLHLAAMEDLFLMRRGDAMSHFVDVLFSRMDSRLPWNDFHFMNSAFRDIADLGAVRWIDSSLVRISHRGNKDKNVNQTVKAIDGLLIEYAVPFPLTYIFGPRTMQVYSSIFAFVLQIRRAKSTLERILVRDAFGNASHMDGEMKVFYAMRSRLSWFINTLLNFIATNVLHTQVLSFHSAFGQVKSLDEMIRLHNEHLDKIEGRCLLQRNTSALHRAIISILDMTLHYSDCFVAFAGDTTHDISRGSVSMMKRHRSRRQRQQKKNIIGFSMSLREARISSDSDSDTDGDLAEGNDVEPSFSMATSSISFAEEGFVTRLDRMSTELDALVRFIRRGVESLAAGTGEAAAAFGIFAFALEDWDR</sequence>
<dbReference type="Pfam" id="PF17681">
    <property type="entry name" value="GCP_N_terminal"/>
    <property type="match status" value="1"/>
</dbReference>
<keyword evidence="7" id="KW-0732">Signal</keyword>
<keyword evidence="4" id="KW-0493">Microtubule</keyword>
<dbReference type="EMBL" id="LUGG01000014">
    <property type="protein sequence ID" value="OBZ70494.1"/>
    <property type="molecule type" value="Genomic_DNA"/>
</dbReference>
<dbReference type="GO" id="GO:0043015">
    <property type="term" value="F:gamma-tubulin binding"/>
    <property type="evidence" value="ECO:0007669"/>
    <property type="project" value="InterPro"/>
</dbReference>
<dbReference type="GO" id="GO:0000930">
    <property type="term" value="C:gamma-tubulin complex"/>
    <property type="evidence" value="ECO:0007669"/>
    <property type="project" value="TreeGrafter"/>
</dbReference>
<evidence type="ECO:0000313" key="11">
    <source>
        <dbReference type="Proteomes" id="UP000092993"/>
    </source>
</evidence>
<gene>
    <name evidence="10" type="primary">TUBGCP5</name>
    <name evidence="10" type="ORF">A0H81_09663</name>
</gene>
<dbReference type="OMA" id="QHWEGAY"/>
<dbReference type="Pfam" id="PF04130">
    <property type="entry name" value="GCP_C_terminal"/>
    <property type="match status" value="1"/>
</dbReference>
<feature type="region of interest" description="Disordered" evidence="6">
    <location>
        <begin position="291"/>
        <end position="339"/>
    </location>
</feature>
<dbReference type="GO" id="GO:0005874">
    <property type="term" value="C:microtubule"/>
    <property type="evidence" value="ECO:0007669"/>
    <property type="project" value="UniProtKB-KW"/>
</dbReference>
<dbReference type="GO" id="GO:0031122">
    <property type="term" value="P:cytoplasmic microtubule organization"/>
    <property type="evidence" value="ECO:0007669"/>
    <property type="project" value="TreeGrafter"/>
</dbReference>
<comment type="caution">
    <text evidence="10">The sequence shown here is derived from an EMBL/GenBank/DDBJ whole genome shotgun (WGS) entry which is preliminary data.</text>
</comment>
<evidence type="ECO:0000256" key="1">
    <source>
        <dbReference type="ARBA" id="ARBA00004245"/>
    </source>
</evidence>
<organism evidence="10 11">
    <name type="scientific">Grifola frondosa</name>
    <name type="common">Maitake</name>
    <name type="synonym">Polyporus frondosus</name>
    <dbReference type="NCBI Taxonomy" id="5627"/>
    <lineage>
        <taxon>Eukaryota</taxon>
        <taxon>Fungi</taxon>
        <taxon>Dikarya</taxon>
        <taxon>Basidiomycota</taxon>
        <taxon>Agaricomycotina</taxon>
        <taxon>Agaricomycetes</taxon>
        <taxon>Polyporales</taxon>
        <taxon>Grifolaceae</taxon>
        <taxon>Grifola</taxon>
    </lineage>
</organism>
<evidence type="ECO:0000259" key="9">
    <source>
        <dbReference type="Pfam" id="PF17681"/>
    </source>
</evidence>
<dbReference type="Gene3D" id="1.20.120.1900">
    <property type="entry name" value="Gamma-tubulin complex, C-terminal domain"/>
    <property type="match status" value="1"/>
</dbReference>
<reference evidence="10 11" key="1">
    <citation type="submission" date="2016-03" db="EMBL/GenBank/DDBJ databases">
        <title>Whole genome sequencing of Grifola frondosa 9006-11.</title>
        <authorList>
            <person name="Min B."/>
            <person name="Park H."/>
            <person name="Kim J.-G."/>
            <person name="Cho H."/>
            <person name="Oh Y.-L."/>
            <person name="Kong W.-S."/>
            <person name="Choi I.-G."/>
        </authorList>
    </citation>
    <scope>NUCLEOTIDE SEQUENCE [LARGE SCALE GENOMIC DNA]</scope>
    <source>
        <strain evidence="10 11">9006-11</strain>
    </source>
</reference>
<feature type="compositionally biased region" description="Low complexity" evidence="6">
    <location>
        <begin position="39"/>
        <end position="122"/>
    </location>
</feature>
<dbReference type="GO" id="GO:0051011">
    <property type="term" value="F:microtubule minus-end binding"/>
    <property type="evidence" value="ECO:0007669"/>
    <property type="project" value="TreeGrafter"/>
</dbReference>
<comment type="subcellular location">
    <subcellularLocation>
        <location evidence="1">Cytoplasm</location>
        <location evidence="1">Cytoskeleton</location>
    </subcellularLocation>
</comment>
<keyword evidence="5" id="KW-0206">Cytoskeleton</keyword>
<evidence type="ECO:0000256" key="6">
    <source>
        <dbReference type="SAM" id="MobiDB-lite"/>
    </source>
</evidence>
<dbReference type="InterPro" id="IPR041470">
    <property type="entry name" value="GCP_N"/>
</dbReference>
<feature type="domain" description="Gamma tubulin complex component protein N-terminal" evidence="9">
    <location>
        <begin position="432"/>
        <end position="773"/>
    </location>
</feature>
<evidence type="ECO:0000313" key="10">
    <source>
        <dbReference type="EMBL" id="OBZ70494.1"/>
    </source>
</evidence>
<dbReference type="InterPro" id="IPR059169">
    <property type="entry name" value="GCP5_N_ext"/>
</dbReference>
<evidence type="ECO:0000256" key="3">
    <source>
        <dbReference type="ARBA" id="ARBA00022490"/>
    </source>
</evidence>
<dbReference type="GO" id="GO:0051321">
    <property type="term" value="P:meiotic cell cycle"/>
    <property type="evidence" value="ECO:0007669"/>
    <property type="project" value="TreeGrafter"/>
</dbReference>
<dbReference type="GO" id="GO:0000278">
    <property type="term" value="P:mitotic cell cycle"/>
    <property type="evidence" value="ECO:0007669"/>
    <property type="project" value="TreeGrafter"/>
</dbReference>
<feature type="signal peptide" evidence="7">
    <location>
        <begin position="1"/>
        <end position="18"/>
    </location>
</feature>
<dbReference type="CDD" id="cd22572">
    <property type="entry name" value="GCP5_NTD"/>
    <property type="match status" value="1"/>
</dbReference>
<dbReference type="Proteomes" id="UP000092993">
    <property type="component" value="Unassembled WGS sequence"/>
</dbReference>
<comment type="similarity">
    <text evidence="2">Belongs to the TUBGCP family.</text>
</comment>
<dbReference type="AlphaFoldDB" id="A0A1C7M609"/>
<dbReference type="InterPro" id="IPR042241">
    <property type="entry name" value="GCP_C_sf"/>
</dbReference>
<dbReference type="OrthoDB" id="66546at2759"/>
<keyword evidence="11" id="KW-1185">Reference proteome</keyword>
<dbReference type="GO" id="GO:0007020">
    <property type="term" value="P:microtubule nucleation"/>
    <property type="evidence" value="ECO:0007669"/>
    <property type="project" value="InterPro"/>
</dbReference>
<evidence type="ECO:0000256" key="4">
    <source>
        <dbReference type="ARBA" id="ARBA00022701"/>
    </source>
</evidence>
<dbReference type="PANTHER" id="PTHR19302:SF33">
    <property type="entry name" value="GAMMA-TUBULIN COMPLEX COMPONENT 5"/>
    <property type="match status" value="1"/>
</dbReference>
<dbReference type="GO" id="GO:0051225">
    <property type="term" value="P:spindle assembly"/>
    <property type="evidence" value="ECO:0007669"/>
    <property type="project" value="TreeGrafter"/>
</dbReference>
<dbReference type="InterPro" id="IPR040457">
    <property type="entry name" value="GCP_C"/>
</dbReference>
<dbReference type="GO" id="GO:0000922">
    <property type="term" value="C:spindle pole"/>
    <property type="evidence" value="ECO:0007669"/>
    <property type="project" value="InterPro"/>
</dbReference>
<feature type="region of interest" description="Disordered" evidence="6">
    <location>
        <begin position="37"/>
        <end position="132"/>
    </location>
</feature>
<accession>A0A1C7M609</accession>
<proteinExistence type="inferred from homology"/>
<feature type="domain" description="Gamma tubulin complex component C-terminal" evidence="8">
    <location>
        <begin position="819"/>
        <end position="1093"/>
    </location>
</feature>
<feature type="chain" id="PRO_5008888946" evidence="7">
    <location>
        <begin position="19"/>
        <end position="1180"/>
    </location>
</feature>
<evidence type="ECO:0000256" key="5">
    <source>
        <dbReference type="ARBA" id="ARBA00023212"/>
    </source>
</evidence>
<name>A0A1C7M609_GRIFR</name>